<dbReference type="Pfam" id="PF00850">
    <property type="entry name" value="Hist_deacetyl"/>
    <property type="match status" value="1"/>
</dbReference>
<evidence type="ECO:0000259" key="2">
    <source>
        <dbReference type="Pfam" id="PF00850"/>
    </source>
</evidence>
<dbReference type="EMBL" id="WIVV01000011">
    <property type="protein sequence ID" value="MQU41740.1"/>
    <property type="molecule type" value="Genomic_DNA"/>
</dbReference>
<organism evidence="3 4">
    <name type="scientific">Pseudomonas helleri</name>
    <dbReference type="NCBI Taxonomy" id="1608996"/>
    <lineage>
        <taxon>Bacteria</taxon>
        <taxon>Pseudomonadati</taxon>
        <taxon>Pseudomonadota</taxon>
        <taxon>Gammaproteobacteria</taxon>
        <taxon>Pseudomonadales</taxon>
        <taxon>Pseudomonadaceae</taxon>
        <taxon>Pseudomonas</taxon>
    </lineage>
</organism>
<dbReference type="PANTHER" id="PTHR10625:SF10">
    <property type="entry name" value="HISTONE DEACETYLASE HDAC1"/>
    <property type="match status" value="1"/>
</dbReference>
<dbReference type="InterPro" id="IPR037138">
    <property type="entry name" value="His_deacetylse_dom_sf"/>
</dbReference>
<sequence>MAIKDANSAGATAVTRRTGFFFDERCFWHAAGLHSLILPVGGWLQPPSGSGHAESAESKRRLKCLMDVSGLSDQLVLSSAPMASEADLLRVHPEHYLQRFKAMSDAGHGVLGEEACVGPGTYEIARQSAGLAIAAVDAVLNGELNNAYALSRPPGHHCLADEAMGFCYLANIAIAVQSAIARHGVERVAVLDWDVHHGNGTQSIFYGRKDVLTLSIHQDGCYPVGYGGSEDVGEGEGLGFNLNLPLYPGSGDDAYGYAMATVIVPALERFRPDLIIVACGFDASGVDPLARMLLHSESFRAMTATVRETANRLCEGRLVLVHEGGYADAYVPFCGHAVIEELAGVRTEVADPFLSMLQGQQPDSAFRTFQRAAIDRMAKRSAKR</sequence>
<comment type="caution">
    <text evidence="3">The sequence shown here is derived from an EMBL/GenBank/DDBJ whole genome shotgun (WGS) entry which is preliminary data.</text>
</comment>
<dbReference type="InterPro" id="IPR000286">
    <property type="entry name" value="HDACs"/>
</dbReference>
<evidence type="ECO:0000256" key="1">
    <source>
        <dbReference type="ARBA" id="ARBA00005947"/>
    </source>
</evidence>
<gene>
    <name evidence="3" type="ORF">GHO28_04330</name>
</gene>
<protein>
    <submittedName>
        <fullName evidence="3">Class II histone deacetylase</fullName>
    </submittedName>
</protein>
<dbReference type="GO" id="GO:0040029">
    <property type="term" value="P:epigenetic regulation of gene expression"/>
    <property type="evidence" value="ECO:0007669"/>
    <property type="project" value="TreeGrafter"/>
</dbReference>
<reference evidence="3 4" key="1">
    <citation type="submission" date="2019-10" db="EMBL/GenBank/DDBJ databases">
        <title>Evaluation of single-gene subtyping targets for Pseudomonas.</title>
        <authorList>
            <person name="Reichler S.J."/>
            <person name="Orsi R.H."/>
            <person name="Wiedmann M."/>
            <person name="Martin N.H."/>
            <person name="Murphy S.I."/>
        </authorList>
    </citation>
    <scope>NUCLEOTIDE SEQUENCE [LARGE SCALE GENOMIC DNA]</scope>
    <source>
        <strain evidence="3 4">FSL R10-1876</strain>
    </source>
</reference>
<dbReference type="SUPFAM" id="SSF52768">
    <property type="entry name" value="Arginase/deacetylase"/>
    <property type="match status" value="1"/>
</dbReference>
<dbReference type="AlphaFoldDB" id="A0A6I1WII3"/>
<dbReference type="PANTHER" id="PTHR10625">
    <property type="entry name" value="HISTONE DEACETYLASE HDAC1-RELATED"/>
    <property type="match status" value="1"/>
</dbReference>
<dbReference type="PRINTS" id="PR01270">
    <property type="entry name" value="HDASUPER"/>
</dbReference>
<name>A0A6I1WII3_9PSED</name>
<feature type="domain" description="Histone deacetylase" evidence="2">
    <location>
        <begin position="55"/>
        <end position="340"/>
    </location>
</feature>
<dbReference type="CDD" id="cd09996">
    <property type="entry name" value="HDAC_classII_1"/>
    <property type="match status" value="1"/>
</dbReference>
<comment type="similarity">
    <text evidence="1">Belongs to the histone deacetylase family.</text>
</comment>
<evidence type="ECO:0000313" key="3">
    <source>
        <dbReference type="EMBL" id="MQU41740.1"/>
    </source>
</evidence>
<accession>A0A6I1WII3</accession>
<evidence type="ECO:0000313" key="4">
    <source>
        <dbReference type="Proteomes" id="UP000466863"/>
    </source>
</evidence>
<dbReference type="Proteomes" id="UP000466863">
    <property type="component" value="Unassembled WGS sequence"/>
</dbReference>
<dbReference type="RefSeq" id="WP_153355445.1">
    <property type="nucleotide sequence ID" value="NZ_WIVV01000011.1"/>
</dbReference>
<dbReference type="Gene3D" id="3.40.800.20">
    <property type="entry name" value="Histone deacetylase domain"/>
    <property type="match status" value="1"/>
</dbReference>
<dbReference type="InterPro" id="IPR023801">
    <property type="entry name" value="His_deacetylse_dom"/>
</dbReference>
<dbReference type="InterPro" id="IPR023696">
    <property type="entry name" value="Ureohydrolase_dom_sf"/>
</dbReference>
<proteinExistence type="inferred from homology"/>
<dbReference type="GO" id="GO:0004407">
    <property type="term" value="F:histone deacetylase activity"/>
    <property type="evidence" value="ECO:0007669"/>
    <property type="project" value="TreeGrafter"/>
</dbReference>